<evidence type="ECO:0000313" key="2">
    <source>
        <dbReference type="EMBL" id="HJF87723.1"/>
    </source>
</evidence>
<feature type="domain" description="DUF2089" evidence="1">
    <location>
        <begin position="7"/>
        <end position="52"/>
    </location>
</feature>
<sequence>MNWFINLEPEDQEFIKEFVLASGSLKQLAKNYRVSYPTVRLRVDKLIGQIKLSDQNKDSFEVSIMQMVVDKQLEFDVAKKIIEKYEDSKNE</sequence>
<organism evidence="2 3">
    <name type="scientific">Companilactobacillus farciminis</name>
    <dbReference type="NCBI Taxonomy" id="1612"/>
    <lineage>
        <taxon>Bacteria</taxon>
        <taxon>Bacillati</taxon>
        <taxon>Bacillota</taxon>
        <taxon>Bacilli</taxon>
        <taxon>Lactobacillales</taxon>
        <taxon>Lactobacillaceae</taxon>
        <taxon>Companilactobacillus</taxon>
    </lineage>
</organism>
<dbReference type="AlphaFoldDB" id="A0A921HU47"/>
<reference evidence="2" key="2">
    <citation type="submission" date="2021-09" db="EMBL/GenBank/DDBJ databases">
        <authorList>
            <person name="Gilroy R."/>
        </authorList>
    </citation>
    <scope>NUCLEOTIDE SEQUENCE</scope>
    <source>
        <strain evidence="2">7886</strain>
    </source>
</reference>
<evidence type="ECO:0000313" key="3">
    <source>
        <dbReference type="Proteomes" id="UP000747013"/>
    </source>
</evidence>
<protein>
    <submittedName>
        <fullName evidence="2">DUF2089 domain-containing protein</fullName>
    </submittedName>
</protein>
<proteinExistence type="predicted"/>
<reference evidence="2" key="1">
    <citation type="journal article" date="2021" name="PeerJ">
        <title>Extensive microbial diversity within the chicken gut microbiome revealed by metagenomics and culture.</title>
        <authorList>
            <person name="Gilroy R."/>
            <person name="Ravi A."/>
            <person name="Getino M."/>
            <person name="Pursley I."/>
            <person name="Horton D.L."/>
            <person name="Alikhan N.F."/>
            <person name="Baker D."/>
            <person name="Gharbi K."/>
            <person name="Hall N."/>
            <person name="Watson M."/>
            <person name="Adriaenssens E.M."/>
            <person name="Foster-Nyarko E."/>
            <person name="Jarju S."/>
            <person name="Secka A."/>
            <person name="Antonio M."/>
            <person name="Oren A."/>
            <person name="Chaudhuri R.R."/>
            <person name="La Ragione R."/>
            <person name="Hildebrand F."/>
            <person name="Pallen M.J."/>
        </authorList>
    </citation>
    <scope>NUCLEOTIDE SEQUENCE</scope>
    <source>
        <strain evidence="2">7886</strain>
    </source>
</reference>
<dbReference type="Proteomes" id="UP000747013">
    <property type="component" value="Unassembled WGS sequence"/>
</dbReference>
<dbReference type="Pfam" id="PF09862">
    <property type="entry name" value="DUF2089"/>
    <property type="match status" value="1"/>
</dbReference>
<accession>A0A921HU47</accession>
<dbReference type="EMBL" id="DYWC01000233">
    <property type="protein sequence ID" value="HJF87723.1"/>
    <property type="molecule type" value="Genomic_DNA"/>
</dbReference>
<dbReference type="InterPro" id="IPR018658">
    <property type="entry name" value="DUF2089"/>
</dbReference>
<evidence type="ECO:0000259" key="1">
    <source>
        <dbReference type="Pfam" id="PF09862"/>
    </source>
</evidence>
<gene>
    <name evidence="2" type="ORF">K8V88_09845</name>
</gene>
<comment type="caution">
    <text evidence="2">The sequence shown here is derived from an EMBL/GenBank/DDBJ whole genome shotgun (WGS) entry which is preliminary data.</text>
</comment>
<name>A0A921HU47_9LACO</name>